<dbReference type="STRING" id="1294273.roselon_01373"/>
<dbReference type="PATRIC" id="fig|1294273.3.peg.1349"/>
<feature type="region of interest" description="Disordered" evidence="5">
    <location>
        <begin position="461"/>
        <end position="506"/>
    </location>
</feature>
<dbReference type="InterPro" id="IPR010817">
    <property type="entry name" value="HemY_N"/>
</dbReference>
<dbReference type="Proteomes" id="UP000019593">
    <property type="component" value="Chromosome"/>
</dbReference>
<evidence type="ECO:0000313" key="8">
    <source>
        <dbReference type="EMBL" id="AHM03760.1"/>
    </source>
</evidence>
<evidence type="ECO:0000256" key="1">
    <source>
        <dbReference type="ARBA" id="ARBA00004370"/>
    </source>
</evidence>
<dbReference type="RefSeq" id="WP_025311609.1">
    <property type="nucleotide sequence ID" value="NZ_CP004372.1"/>
</dbReference>
<dbReference type="AlphaFoldDB" id="W8SMI9"/>
<dbReference type="SUPFAM" id="SSF48452">
    <property type="entry name" value="TPR-like"/>
    <property type="match status" value="1"/>
</dbReference>
<evidence type="ECO:0000256" key="6">
    <source>
        <dbReference type="SAM" id="Phobius"/>
    </source>
</evidence>
<keyword evidence="9" id="KW-1185">Reference proteome</keyword>
<feature type="transmembrane region" description="Helical" evidence="6">
    <location>
        <begin position="46"/>
        <end position="76"/>
    </location>
</feature>
<dbReference type="Gene3D" id="1.25.40.10">
    <property type="entry name" value="Tetratricopeptide repeat domain"/>
    <property type="match status" value="1"/>
</dbReference>
<feature type="compositionally biased region" description="Low complexity" evidence="5">
    <location>
        <begin position="475"/>
        <end position="495"/>
    </location>
</feature>
<dbReference type="PIRSF" id="PIRSF031802">
    <property type="entry name" value="UCP031802"/>
    <property type="match status" value="1"/>
</dbReference>
<evidence type="ECO:0000256" key="4">
    <source>
        <dbReference type="ARBA" id="ARBA00023136"/>
    </source>
</evidence>
<feature type="transmembrane region" description="Helical" evidence="6">
    <location>
        <begin position="5"/>
        <end position="26"/>
    </location>
</feature>
<organism evidence="8 9">
    <name type="scientific">Roseicyclus elongatus DSM 19469</name>
    <dbReference type="NCBI Taxonomy" id="1294273"/>
    <lineage>
        <taxon>Bacteria</taxon>
        <taxon>Pseudomonadati</taxon>
        <taxon>Pseudomonadota</taxon>
        <taxon>Alphaproteobacteria</taxon>
        <taxon>Rhodobacterales</taxon>
        <taxon>Roseobacteraceae</taxon>
        <taxon>Roseicyclus</taxon>
    </lineage>
</organism>
<dbReference type="GO" id="GO:0016020">
    <property type="term" value="C:membrane"/>
    <property type="evidence" value="ECO:0007669"/>
    <property type="project" value="UniProtKB-SubCell"/>
</dbReference>
<keyword evidence="4 6" id="KW-0472">Membrane</keyword>
<accession>W8SMI9</accession>
<evidence type="ECO:0000313" key="9">
    <source>
        <dbReference type="Proteomes" id="UP000019593"/>
    </source>
</evidence>
<dbReference type="eggNOG" id="COG3898">
    <property type="taxonomic scope" value="Bacteria"/>
</dbReference>
<dbReference type="OrthoDB" id="9798343at2"/>
<gene>
    <name evidence="8" type="ORF">roselon_01373</name>
</gene>
<evidence type="ECO:0000259" key="7">
    <source>
        <dbReference type="Pfam" id="PF07219"/>
    </source>
</evidence>
<reference evidence="8 9" key="1">
    <citation type="submission" date="2013-03" db="EMBL/GenBank/DDBJ databases">
        <authorList>
            <person name="Fiebig A."/>
            <person name="Goeker M."/>
            <person name="Klenk H.-P.P."/>
        </authorList>
    </citation>
    <scope>NUCLEOTIDE SEQUENCE [LARGE SCALE GENOMIC DNA]</scope>
    <source>
        <strain evidence="9">DSM 19469</strain>
    </source>
</reference>
<keyword evidence="2 6" id="KW-0812">Transmembrane</keyword>
<dbReference type="InterPro" id="IPR011990">
    <property type="entry name" value="TPR-like_helical_dom_sf"/>
</dbReference>
<proteinExistence type="predicted"/>
<comment type="subcellular location">
    <subcellularLocation>
        <location evidence="1">Membrane</location>
    </subcellularLocation>
</comment>
<name>W8SMI9_9RHOB</name>
<feature type="compositionally biased region" description="Basic and acidic residues" evidence="5">
    <location>
        <begin position="497"/>
        <end position="506"/>
    </location>
</feature>
<dbReference type="KEGG" id="red:roselon_01373"/>
<evidence type="ECO:0000256" key="5">
    <source>
        <dbReference type="SAM" id="MobiDB-lite"/>
    </source>
</evidence>
<keyword evidence="3 6" id="KW-1133">Transmembrane helix</keyword>
<feature type="domain" description="HemY N-terminal" evidence="7">
    <location>
        <begin position="34"/>
        <end position="141"/>
    </location>
</feature>
<dbReference type="HOGENOM" id="CLU_028454_0_0_5"/>
<dbReference type="InterPro" id="IPR016982">
    <property type="entry name" value="Mms48"/>
</dbReference>
<sequence>MLWSLLKVLIFIAIVGLLTLGVGYLTEMQDAAVLTVAGREFVLTPLIAILGALALLISVWVLFKLVGLLIATLRFLNGDETAISRYFDRRSERKGYEALSEGMMALAAGEGRLAIRKAERAEKYLGRPELTKLVVAQGAEMVGDRKLATDTYKALVTDDRTRFVGVRGLMKQKLEDGDTDTALELGKRALVLRPKNEEVQTKLLDLQARSEDWQGARQTLAAALKSGNIPRDMHKRRDAVLALAHAREAMAEGKVAEATREANAANAMAPGLVPAAVMAARLAIADGKPRVATKILKTAWDSTPHPDLAAAFAAIAPDESPSDRLKRFRPLLAKHASDPESKMLEAELHIAAEDFPAARRALGDLAETLPTARSLTIMAAIERGQGAEDRVVRAWLAKAVTASRGPQWICEVDGKAYPEWQPVTDGGFDTLTWKTAPQSEAALAGPAQMLPLIVGALEDQTPGSAAAQEAEIVEDAAPAQAADTATPGDAQPAEAPAEERPTPERA</sequence>
<dbReference type="EMBL" id="CP004372">
    <property type="protein sequence ID" value="AHM03760.1"/>
    <property type="molecule type" value="Genomic_DNA"/>
</dbReference>
<dbReference type="Pfam" id="PF07219">
    <property type="entry name" value="HemY_N"/>
    <property type="match status" value="1"/>
</dbReference>
<evidence type="ECO:0000256" key="2">
    <source>
        <dbReference type="ARBA" id="ARBA00022692"/>
    </source>
</evidence>
<protein>
    <submittedName>
        <fullName evidence="8">Putative HemY protein</fullName>
    </submittedName>
</protein>
<evidence type="ECO:0000256" key="3">
    <source>
        <dbReference type="ARBA" id="ARBA00022989"/>
    </source>
</evidence>